<dbReference type="Proteomes" id="UP000323454">
    <property type="component" value="Unassembled WGS sequence"/>
</dbReference>
<keyword evidence="1 4" id="KW-0808">Transferase</keyword>
<evidence type="ECO:0000256" key="1">
    <source>
        <dbReference type="ARBA" id="ARBA00022679"/>
    </source>
</evidence>
<dbReference type="AlphaFoldDB" id="A0A5B2XF72"/>
<protein>
    <submittedName>
        <fullName evidence="4">GNAT family N-acetyltransferase</fullName>
    </submittedName>
</protein>
<dbReference type="CDD" id="cd04301">
    <property type="entry name" value="NAT_SF"/>
    <property type="match status" value="1"/>
</dbReference>
<evidence type="ECO:0000256" key="2">
    <source>
        <dbReference type="ARBA" id="ARBA00023315"/>
    </source>
</evidence>
<proteinExistence type="predicted"/>
<dbReference type="PANTHER" id="PTHR43877">
    <property type="entry name" value="AMINOALKYLPHOSPHONATE N-ACETYLTRANSFERASE-RELATED-RELATED"/>
    <property type="match status" value="1"/>
</dbReference>
<evidence type="ECO:0000313" key="4">
    <source>
        <dbReference type="EMBL" id="KAA2261963.1"/>
    </source>
</evidence>
<dbReference type="GO" id="GO:0016747">
    <property type="term" value="F:acyltransferase activity, transferring groups other than amino-acyl groups"/>
    <property type="evidence" value="ECO:0007669"/>
    <property type="project" value="InterPro"/>
</dbReference>
<dbReference type="EMBL" id="VUOB01000023">
    <property type="protein sequence ID" value="KAA2261963.1"/>
    <property type="molecule type" value="Genomic_DNA"/>
</dbReference>
<keyword evidence="2" id="KW-0012">Acyltransferase</keyword>
<reference evidence="4 5" key="1">
    <citation type="submission" date="2019-09" db="EMBL/GenBank/DDBJ databases">
        <title>Goodfellowia gen. nov., a new genus of the Pseudonocardineae related to Actinoalloteichus, containing Goodfellowia coeruleoviolacea gen. nov., comb. nov. gen. nov., comb. nov.</title>
        <authorList>
            <person name="Labeda D."/>
        </authorList>
    </citation>
    <scope>NUCLEOTIDE SEQUENCE [LARGE SCALE GENOMIC DNA]</scope>
    <source>
        <strain evidence="4 5">AN110305</strain>
    </source>
</reference>
<dbReference type="Pfam" id="PF00583">
    <property type="entry name" value="Acetyltransf_1"/>
    <property type="match status" value="1"/>
</dbReference>
<organism evidence="4 5">
    <name type="scientific">Solihabitans fulvus</name>
    <dbReference type="NCBI Taxonomy" id="1892852"/>
    <lineage>
        <taxon>Bacteria</taxon>
        <taxon>Bacillati</taxon>
        <taxon>Actinomycetota</taxon>
        <taxon>Actinomycetes</taxon>
        <taxon>Pseudonocardiales</taxon>
        <taxon>Pseudonocardiaceae</taxon>
        <taxon>Solihabitans</taxon>
    </lineage>
</organism>
<dbReference type="InterPro" id="IPR016181">
    <property type="entry name" value="Acyl_CoA_acyltransferase"/>
</dbReference>
<evidence type="ECO:0000313" key="5">
    <source>
        <dbReference type="Proteomes" id="UP000323454"/>
    </source>
</evidence>
<gene>
    <name evidence="4" type="ORF">F0L68_14785</name>
</gene>
<evidence type="ECO:0000259" key="3">
    <source>
        <dbReference type="PROSITE" id="PS51186"/>
    </source>
</evidence>
<dbReference type="SUPFAM" id="SSF55729">
    <property type="entry name" value="Acyl-CoA N-acyltransferases (Nat)"/>
    <property type="match status" value="1"/>
</dbReference>
<dbReference type="PROSITE" id="PS51186">
    <property type="entry name" value="GNAT"/>
    <property type="match status" value="1"/>
</dbReference>
<dbReference type="Gene3D" id="3.40.630.30">
    <property type="match status" value="1"/>
</dbReference>
<feature type="domain" description="N-acetyltransferase" evidence="3">
    <location>
        <begin position="8"/>
        <end position="158"/>
    </location>
</feature>
<name>A0A5B2XF72_9PSEU</name>
<accession>A0A5B2XF72</accession>
<reference evidence="4 5" key="2">
    <citation type="submission" date="2019-09" db="EMBL/GenBank/DDBJ databases">
        <authorList>
            <person name="Jin C."/>
        </authorList>
    </citation>
    <scope>NUCLEOTIDE SEQUENCE [LARGE SCALE GENOMIC DNA]</scope>
    <source>
        <strain evidence="4 5">AN110305</strain>
    </source>
</reference>
<sequence length="159" mass="17602">MTRQELDRQIRTAAAADAATVATLLDAFNREFDTPTPGIEILTARLRRTLTGGDLVALLSGNPATGVAVVSFRPAVWTDGPVALLEELYVQPALRRHRLGHALLEATCHLARTRGAEELQINVDGVDTDARRFYEAHGFRHTEPGAPEPMYFYYRDLTD</sequence>
<dbReference type="OrthoDB" id="9805924at2"/>
<keyword evidence="5" id="KW-1185">Reference proteome</keyword>
<dbReference type="InterPro" id="IPR000182">
    <property type="entry name" value="GNAT_dom"/>
</dbReference>
<dbReference type="RefSeq" id="WP_149850125.1">
    <property type="nucleotide sequence ID" value="NZ_VUOB01000023.1"/>
</dbReference>
<comment type="caution">
    <text evidence="4">The sequence shown here is derived from an EMBL/GenBank/DDBJ whole genome shotgun (WGS) entry which is preliminary data.</text>
</comment>
<dbReference type="InterPro" id="IPR050832">
    <property type="entry name" value="Bact_Acetyltransf"/>
</dbReference>